<evidence type="ECO:0000313" key="1">
    <source>
        <dbReference type="EMBL" id="CAG8776418.1"/>
    </source>
</evidence>
<organism evidence="1 2">
    <name type="scientific">Acaulospora colombiana</name>
    <dbReference type="NCBI Taxonomy" id="27376"/>
    <lineage>
        <taxon>Eukaryota</taxon>
        <taxon>Fungi</taxon>
        <taxon>Fungi incertae sedis</taxon>
        <taxon>Mucoromycota</taxon>
        <taxon>Glomeromycotina</taxon>
        <taxon>Glomeromycetes</taxon>
        <taxon>Diversisporales</taxon>
        <taxon>Acaulosporaceae</taxon>
        <taxon>Acaulospora</taxon>
    </lineage>
</organism>
<protein>
    <submittedName>
        <fullName evidence="1">14355_t:CDS:1</fullName>
    </submittedName>
</protein>
<reference evidence="1" key="1">
    <citation type="submission" date="2021-06" db="EMBL/GenBank/DDBJ databases">
        <authorList>
            <person name="Kallberg Y."/>
            <person name="Tangrot J."/>
            <person name="Rosling A."/>
        </authorList>
    </citation>
    <scope>NUCLEOTIDE SEQUENCE</scope>
    <source>
        <strain evidence="1">CL356</strain>
    </source>
</reference>
<dbReference type="EMBL" id="CAJVPT010068391">
    <property type="protein sequence ID" value="CAG8776418.1"/>
    <property type="molecule type" value="Genomic_DNA"/>
</dbReference>
<comment type="caution">
    <text evidence="1">The sequence shown here is derived from an EMBL/GenBank/DDBJ whole genome shotgun (WGS) entry which is preliminary data.</text>
</comment>
<sequence length="47" mass="4869">MGGREAKLKNEPKEKLAEVGAKVEEAGAQAKGKVLEAVEAARKSSSS</sequence>
<dbReference type="Proteomes" id="UP000789525">
    <property type="component" value="Unassembled WGS sequence"/>
</dbReference>
<name>A0ACA9R4I3_9GLOM</name>
<proteinExistence type="predicted"/>
<feature type="non-terminal residue" evidence="1">
    <location>
        <position position="47"/>
    </location>
</feature>
<evidence type="ECO:0000313" key="2">
    <source>
        <dbReference type="Proteomes" id="UP000789525"/>
    </source>
</evidence>
<gene>
    <name evidence="1" type="ORF">ACOLOM_LOCUS14111</name>
</gene>
<accession>A0ACA9R4I3</accession>
<keyword evidence="2" id="KW-1185">Reference proteome</keyword>